<dbReference type="Gene3D" id="3.40.50.80">
    <property type="entry name" value="Nucleotide-binding domain of ferredoxin-NADP reductase (FNR) module"/>
    <property type="match status" value="1"/>
</dbReference>
<evidence type="ECO:0000259" key="1">
    <source>
        <dbReference type="Pfam" id="PF00175"/>
    </source>
</evidence>
<comment type="caution">
    <text evidence="2">The sequence shown here is derived from an EMBL/GenBank/DDBJ whole genome shotgun (WGS) entry which is preliminary data.</text>
</comment>
<organism evidence="2 3">
    <name type="scientific">Pholiota conissans</name>
    <dbReference type="NCBI Taxonomy" id="109636"/>
    <lineage>
        <taxon>Eukaryota</taxon>
        <taxon>Fungi</taxon>
        <taxon>Dikarya</taxon>
        <taxon>Basidiomycota</taxon>
        <taxon>Agaricomycotina</taxon>
        <taxon>Agaricomycetes</taxon>
        <taxon>Agaricomycetidae</taxon>
        <taxon>Agaricales</taxon>
        <taxon>Agaricineae</taxon>
        <taxon>Strophariaceae</taxon>
        <taxon>Pholiota</taxon>
    </lineage>
</organism>
<dbReference type="InterPro" id="IPR012349">
    <property type="entry name" value="Split_barrel_FMN-bd"/>
</dbReference>
<dbReference type="Proteomes" id="UP000807469">
    <property type="component" value="Unassembled WGS sequence"/>
</dbReference>
<dbReference type="InterPro" id="IPR001433">
    <property type="entry name" value="OxRdtase_FAD/NAD-bd"/>
</dbReference>
<gene>
    <name evidence="2" type="ORF">BDN70DRAFT_884841</name>
</gene>
<feature type="domain" description="Oxidoreductase FAD/NAD(P)-binding" evidence="1">
    <location>
        <begin position="510"/>
        <end position="627"/>
    </location>
</feature>
<dbReference type="GO" id="GO:0016491">
    <property type="term" value="F:oxidoreductase activity"/>
    <property type="evidence" value="ECO:0007669"/>
    <property type="project" value="InterPro"/>
</dbReference>
<dbReference type="OrthoDB" id="436496at2759"/>
<keyword evidence="3" id="KW-1185">Reference proteome</keyword>
<accession>A0A9P6CWB3</accession>
<dbReference type="Pfam" id="PF00175">
    <property type="entry name" value="NAD_binding_1"/>
    <property type="match status" value="1"/>
</dbReference>
<dbReference type="InterPro" id="IPR039261">
    <property type="entry name" value="FNR_nucleotide-bd"/>
</dbReference>
<protein>
    <recommendedName>
        <fullName evidence="1">Oxidoreductase FAD/NAD(P)-binding domain-containing protein</fullName>
    </recommendedName>
</protein>
<reference evidence="2" key="1">
    <citation type="submission" date="2020-11" db="EMBL/GenBank/DDBJ databases">
        <authorList>
            <consortium name="DOE Joint Genome Institute"/>
            <person name="Ahrendt S."/>
            <person name="Riley R."/>
            <person name="Andreopoulos W."/>
            <person name="Labutti K."/>
            <person name="Pangilinan J."/>
            <person name="Ruiz-Duenas F.J."/>
            <person name="Barrasa J.M."/>
            <person name="Sanchez-Garcia M."/>
            <person name="Camarero S."/>
            <person name="Miyauchi S."/>
            <person name="Serrano A."/>
            <person name="Linde D."/>
            <person name="Babiker R."/>
            <person name="Drula E."/>
            <person name="Ayuso-Fernandez I."/>
            <person name="Pacheco R."/>
            <person name="Padilla G."/>
            <person name="Ferreira P."/>
            <person name="Barriuso J."/>
            <person name="Kellner H."/>
            <person name="Castanera R."/>
            <person name="Alfaro M."/>
            <person name="Ramirez L."/>
            <person name="Pisabarro A.G."/>
            <person name="Kuo A."/>
            <person name="Tritt A."/>
            <person name="Lipzen A."/>
            <person name="He G."/>
            <person name="Yan M."/>
            <person name="Ng V."/>
            <person name="Cullen D."/>
            <person name="Martin F."/>
            <person name="Rosso M.-N."/>
            <person name="Henrissat B."/>
            <person name="Hibbett D."/>
            <person name="Martinez A.T."/>
            <person name="Grigoriev I.V."/>
        </authorList>
    </citation>
    <scope>NUCLEOTIDE SEQUENCE</scope>
    <source>
        <strain evidence="2">CIRM-BRFM 674</strain>
    </source>
</reference>
<dbReference type="SUPFAM" id="SSF52343">
    <property type="entry name" value="Ferredoxin reductase-like, C-terminal NADP-linked domain"/>
    <property type="match status" value="1"/>
</dbReference>
<dbReference type="PANTHER" id="PTHR42815">
    <property type="entry name" value="FAD-BINDING, PUTATIVE (AFU_ORTHOLOGUE AFUA_6G07600)-RELATED"/>
    <property type="match status" value="1"/>
</dbReference>
<evidence type="ECO:0000313" key="2">
    <source>
        <dbReference type="EMBL" id="KAF9474413.1"/>
    </source>
</evidence>
<dbReference type="PANTHER" id="PTHR42815:SF2">
    <property type="entry name" value="FAD-BINDING, PUTATIVE (AFU_ORTHOLOGUE AFUA_6G07600)-RELATED"/>
    <property type="match status" value="1"/>
</dbReference>
<proteinExistence type="predicted"/>
<dbReference type="Gene3D" id="2.30.110.10">
    <property type="entry name" value="Electron Transport, Fmn-binding Protein, Chain A"/>
    <property type="match status" value="1"/>
</dbReference>
<name>A0A9P6CWB3_9AGAR</name>
<dbReference type="EMBL" id="MU155380">
    <property type="protein sequence ID" value="KAF9474413.1"/>
    <property type="molecule type" value="Genomic_DNA"/>
</dbReference>
<sequence length="648" mass="70597">MTSLNGWHRGELIVRKKLGLDKIPATNHLWSSIRGEMPEQHSTFYTTRLPFVPVCVLDDEGRPWGSILAGGDGKPGFIRHPRYDTLSIEARLWKGDPFHKAVDITDYENGSKLIAGIGVEVSTRRRNKFAGGITGVDVRDGDLSLQLVVNEAIGNCPKYITLRDLTPFPAASSVIAEDRPHLAVGERLSDAAIALILESDTVFFGTVYSASREDSSLYPSHLGMNHRGGRPGFIRVKPSDGRTVVLPDFSGNRFMTSLGNVEATPYASLTFISFTTGDILYLTGNARNVYGSEAGAIMPFQDTLTEIFITGYTLVQNAFPLRQSTEEIVGSPYSPPIKLLAEEATQAKMFSVEQQPTALLTRITVHSSTIATFEWESSVALRVVPGQAAILDFRPLFGQRQYQHMSAQNPNLVNDDFIRTWTISSAAAGPGDAENKRFALTIREKPGGIVTGAMFKMVRKLVEEKPELLGNATPLSFNVNIAGITGDFVLPAPPKLGVVQGKDVRHLLWVAGGIGVTPFLSMLSALSQLDSTAPTSFDITLAISTREPEIMVSLLQTAIGSGGALPNLSIHLFTNVTLVASDESSGLPLSLHRGRITASFFDDKKHLFDKGDTEFYLCGPEPFERSILDLLAKFDVTPGNVHREGFAY</sequence>
<dbReference type="AlphaFoldDB" id="A0A9P6CWB3"/>
<evidence type="ECO:0000313" key="3">
    <source>
        <dbReference type="Proteomes" id="UP000807469"/>
    </source>
</evidence>